<dbReference type="Gene3D" id="1.10.8.60">
    <property type="match status" value="1"/>
</dbReference>
<dbReference type="GO" id="GO:0000160">
    <property type="term" value="P:phosphorelay signal transduction system"/>
    <property type="evidence" value="ECO:0007669"/>
    <property type="project" value="InterPro"/>
</dbReference>
<dbReference type="CDD" id="cd00009">
    <property type="entry name" value="AAA"/>
    <property type="match status" value="1"/>
</dbReference>
<dbReference type="Pfam" id="PF25601">
    <property type="entry name" value="AAA_lid_14"/>
    <property type="match status" value="1"/>
</dbReference>
<name>A0AA41R8L3_9BACT</name>
<dbReference type="InterPro" id="IPR009057">
    <property type="entry name" value="Homeodomain-like_sf"/>
</dbReference>
<comment type="caution">
    <text evidence="9">The sequence shown here is derived from an EMBL/GenBank/DDBJ whole genome shotgun (WGS) entry which is preliminary data.</text>
</comment>
<dbReference type="PROSITE" id="PS50110">
    <property type="entry name" value="RESPONSE_REGULATORY"/>
    <property type="match status" value="1"/>
</dbReference>
<proteinExistence type="predicted"/>
<dbReference type="InterPro" id="IPR014264">
    <property type="entry name" value="PEP-CTERM_resp_reg"/>
</dbReference>
<dbReference type="InterPro" id="IPR003593">
    <property type="entry name" value="AAA+_ATPase"/>
</dbReference>
<organism evidence="9 10">
    <name type="scientific">Desulfatitalea alkaliphila</name>
    <dbReference type="NCBI Taxonomy" id="2929485"/>
    <lineage>
        <taxon>Bacteria</taxon>
        <taxon>Pseudomonadati</taxon>
        <taxon>Thermodesulfobacteriota</taxon>
        <taxon>Desulfobacteria</taxon>
        <taxon>Desulfobacterales</taxon>
        <taxon>Desulfosarcinaceae</taxon>
        <taxon>Desulfatitalea</taxon>
    </lineage>
</organism>
<protein>
    <submittedName>
        <fullName evidence="9">PEP-CTERM-box response regulator transcription factor</fullName>
    </submittedName>
</protein>
<dbReference type="PROSITE" id="PS00688">
    <property type="entry name" value="SIGMA54_INTERACT_3"/>
    <property type="match status" value="1"/>
</dbReference>
<keyword evidence="3" id="KW-0805">Transcription regulation</keyword>
<dbReference type="InterPro" id="IPR002078">
    <property type="entry name" value="Sigma_54_int"/>
</dbReference>
<evidence type="ECO:0000313" key="10">
    <source>
        <dbReference type="Proteomes" id="UP001165427"/>
    </source>
</evidence>
<dbReference type="CDD" id="cd00156">
    <property type="entry name" value="REC"/>
    <property type="match status" value="1"/>
</dbReference>
<dbReference type="Proteomes" id="UP001165427">
    <property type="component" value="Unassembled WGS sequence"/>
</dbReference>
<dbReference type="PRINTS" id="PR01590">
    <property type="entry name" value="HTHFIS"/>
</dbReference>
<evidence type="ECO:0000256" key="2">
    <source>
        <dbReference type="ARBA" id="ARBA00022840"/>
    </source>
</evidence>
<dbReference type="SMART" id="SM00382">
    <property type="entry name" value="AAA"/>
    <property type="match status" value="1"/>
</dbReference>
<evidence type="ECO:0000259" key="7">
    <source>
        <dbReference type="PROSITE" id="PS50045"/>
    </source>
</evidence>
<dbReference type="FunFam" id="3.40.50.300:FF:000006">
    <property type="entry name" value="DNA-binding transcriptional regulator NtrC"/>
    <property type="match status" value="1"/>
</dbReference>
<dbReference type="Gene3D" id="1.10.10.60">
    <property type="entry name" value="Homeodomain-like"/>
    <property type="match status" value="1"/>
</dbReference>
<dbReference type="Pfam" id="PF02954">
    <property type="entry name" value="HTH_8"/>
    <property type="match status" value="1"/>
</dbReference>
<gene>
    <name evidence="9" type="primary">prsR</name>
    <name evidence="9" type="ORF">MRX98_20615</name>
</gene>
<dbReference type="SUPFAM" id="SSF46689">
    <property type="entry name" value="Homeodomain-like"/>
    <property type="match status" value="1"/>
</dbReference>
<keyword evidence="2" id="KW-0067">ATP-binding</keyword>
<dbReference type="GO" id="GO:0043565">
    <property type="term" value="F:sequence-specific DNA binding"/>
    <property type="evidence" value="ECO:0007669"/>
    <property type="project" value="InterPro"/>
</dbReference>
<keyword evidence="4" id="KW-0238">DNA-binding</keyword>
<dbReference type="Pfam" id="PF00072">
    <property type="entry name" value="Response_reg"/>
    <property type="match status" value="1"/>
</dbReference>
<dbReference type="PANTHER" id="PTHR32071">
    <property type="entry name" value="TRANSCRIPTIONAL REGULATORY PROTEIN"/>
    <property type="match status" value="1"/>
</dbReference>
<sequence>MKRRKLLIVEDEMSVAKQIKWGLGEAYDISIAGDAAQARPLVASGAFAVVMLDLGLPPHPDDPREGFRLLGEIASVAPNTKVIVITGNAEQENAVRAVGLGAADFYAKPIDLKLLEFVLERSFTIHELEQANRRMQLQEATGGAFCGMLGISSSMVALFGTIRQVSGTDYPVLITGASGTGKEMAARAVHELSGRSRKPMVVINCGAIPENLLESELFGHEKGAFTGAAGRKIGRFEQADKGTLFLDEIGELPLALQVKILRFLQEGTIERLGGEKTIALDARIIAATNVDLEAAVREGDFREDLFFRLNVVPIEMPALKERPEDVLFLAQHFLQQEAKALGRGQVSFLPAAMAALQAYEWPGNVRELQNRIRRALGTIKGRNIGPADMGLGEVVGANAADNRLLTLREARDAAEVKVVRQALALSGNNISQAAQLLEVSRPTMHDLLKKHGVEG</sequence>
<dbReference type="GO" id="GO:0005524">
    <property type="term" value="F:ATP binding"/>
    <property type="evidence" value="ECO:0007669"/>
    <property type="project" value="UniProtKB-KW"/>
</dbReference>
<evidence type="ECO:0000259" key="8">
    <source>
        <dbReference type="PROSITE" id="PS50110"/>
    </source>
</evidence>
<evidence type="ECO:0000256" key="3">
    <source>
        <dbReference type="ARBA" id="ARBA00023015"/>
    </source>
</evidence>
<dbReference type="InterPro" id="IPR011006">
    <property type="entry name" value="CheY-like_superfamily"/>
</dbReference>
<dbReference type="EMBL" id="JALJRB010000039">
    <property type="protein sequence ID" value="MCJ8502991.1"/>
    <property type="molecule type" value="Genomic_DNA"/>
</dbReference>
<dbReference type="Pfam" id="PF00158">
    <property type="entry name" value="Sigma54_activat"/>
    <property type="match status" value="1"/>
</dbReference>
<dbReference type="PROSITE" id="PS00676">
    <property type="entry name" value="SIGMA54_INTERACT_2"/>
    <property type="match status" value="1"/>
</dbReference>
<accession>A0AA41R8L3</accession>
<evidence type="ECO:0000256" key="5">
    <source>
        <dbReference type="ARBA" id="ARBA00023163"/>
    </source>
</evidence>
<dbReference type="SMART" id="SM00448">
    <property type="entry name" value="REC"/>
    <property type="match status" value="1"/>
</dbReference>
<evidence type="ECO:0000313" key="9">
    <source>
        <dbReference type="EMBL" id="MCJ8502991.1"/>
    </source>
</evidence>
<dbReference type="InterPro" id="IPR027417">
    <property type="entry name" value="P-loop_NTPase"/>
</dbReference>
<dbReference type="SUPFAM" id="SSF52540">
    <property type="entry name" value="P-loop containing nucleoside triphosphate hydrolases"/>
    <property type="match status" value="1"/>
</dbReference>
<keyword evidence="10" id="KW-1185">Reference proteome</keyword>
<dbReference type="InterPro" id="IPR001789">
    <property type="entry name" value="Sig_transdc_resp-reg_receiver"/>
</dbReference>
<dbReference type="InterPro" id="IPR058031">
    <property type="entry name" value="AAA_lid_NorR"/>
</dbReference>
<dbReference type="GO" id="GO:0006355">
    <property type="term" value="P:regulation of DNA-templated transcription"/>
    <property type="evidence" value="ECO:0007669"/>
    <property type="project" value="InterPro"/>
</dbReference>
<evidence type="ECO:0000256" key="1">
    <source>
        <dbReference type="ARBA" id="ARBA00022741"/>
    </source>
</evidence>
<dbReference type="InterPro" id="IPR025943">
    <property type="entry name" value="Sigma_54_int_dom_ATP-bd_2"/>
</dbReference>
<keyword evidence="5" id="KW-0804">Transcription</keyword>
<dbReference type="RefSeq" id="WP_246914638.1">
    <property type="nucleotide sequence ID" value="NZ_JALJRB010000039.1"/>
</dbReference>
<feature type="domain" description="Response regulatory" evidence="8">
    <location>
        <begin position="5"/>
        <end position="123"/>
    </location>
</feature>
<evidence type="ECO:0000256" key="6">
    <source>
        <dbReference type="PROSITE-ProRule" id="PRU00169"/>
    </source>
</evidence>
<dbReference type="PANTHER" id="PTHR32071:SF113">
    <property type="entry name" value="ALGINATE BIOSYNTHESIS TRANSCRIPTIONAL REGULATORY PROTEIN ALGB"/>
    <property type="match status" value="1"/>
</dbReference>
<keyword evidence="6" id="KW-0597">Phosphoprotein</keyword>
<dbReference type="SUPFAM" id="SSF52172">
    <property type="entry name" value="CheY-like"/>
    <property type="match status" value="1"/>
</dbReference>
<keyword evidence="1" id="KW-0547">Nucleotide-binding</keyword>
<feature type="modified residue" description="4-aspartylphosphate" evidence="6">
    <location>
        <position position="53"/>
    </location>
</feature>
<dbReference type="InterPro" id="IPR025944">
    <property type="entry name" value="Sigma_54_int_dom_CS"/>
</dbReference>
<dbReference type="InterPro" id="IPR002197">
    <property type="entry name" value="HTH_Fis"/>
</dbReference>
<reference evidence="9" key="1">
    <citation type="submission" date="2022-04" db="EMBL/GenBank/DDBJ databases">
        <title>Desulfatitalea alkaliphila sp. nov., a novel anaerobic sulfate-reducing bacterium isolated from terrestrial mud volcano, Taman Peninsula, Russia.</title>
        <authorList>
            <person name="Khomyakova M.A."/>
            <person name="Merkel A.Y."/>
            <person name="Slobodkin A.I."/>
        </authorList>
    </citation>
    <scope>NUCLEOTIDE SEQUENCE</scope>
    <source>
        <strain evidence="9">M08but</strain>
    </source>
</reference>
<dbReference type="Gene3D" id="3.40.50.2300">
    <property type="match status" value="1"/>
</dbReference>
<dbReference type="NCBIfam" id="TIGR02915">
    <property type="entry name" value="PEP_resp_reg"/>
    <property type="match status" value="1"/>
</dbReference>
<dbReference type="Gene3D" id="3.40.50.300">
    <property type="entry name" value="P-loop containing nucleotide triphosphate hydrolases"/>
    <property type="match status" value="1"/>
</dbReference>
<dbReference type="PROSITE" id="PS50045">
    <property type="entry name" value="SIGMA54_INTERACT_4"/>
    <property type="match status" value="1"/>
</dbReference>
<evidence type="ECO:0000256" key="4">
    <source>
        <dbReference type="ARBA" id="ARBA00023125"/>
    </source>
</evidence>
<feature type="domain" description="Sigma-54 factor interaction" evidence="7">
    <location>
        <begin position="148"/>
        <end position="377"/>
    </location>
</feature>
<dbReference type="AlphaFoldDB" id="A0AA41R8L3"/>